<dbReference type="EMBL" id="JADKBR010000007">
    <property type="protein sequence ID" value="MBK8890522.1"/>
    <property type="molecule type" value="Genomic_DNA"/>
</dbReference>
<dbReference type="PANTHER" id="PTHR40269:SF1">
    <property type="entry name" value="OUTER MEMBRANE PROTEIN"/>
    <property type="match status" value="1"/>
</dbReference>
<reference evidence="2" key="1">
    <citation type="submission" date="2020-10" db="EMBL/GenBank/DDBJ databases">
        <title>Connecting structure to function with the recovery of over 1000 high-quality activated sludge metagenome-assembled genomes encoding full-length rRNA genes using long-read sequencing.</title>
        <authorList>
            <person name="Singleton C.M."/>
            <person name="Petriglieri F."/>
            <person name="Kristensen J.M."/>
            <person name="Kirkegaard R.H."/>
            <person name="Michaelsen T.Y."/>
            <person name="Andersen M.H."/>
            <person name="Karst S.M."/>
            <person name="Dueholm M.S."/>
            <person name="Nielsen P.H."/>
            <person name="Albertsen M."/>
        </authorList>
    </citation>
    <scope>NUCLEOTIDE SEQUENCE</scope>
    <source>
        <strain evidence="2">OdNE_18-Q3-R46-58_BAT3C.305</strain>
    </source>
</reference>
<dbReference type="PANTHER" id="PTHR40269">
    <property type="entry name" value="OUTER MEMBRANE PROTEIN-RELATED"/>
    <property type="match status" value="1"/>
</dbReference>
<name>A0A9D7QKK6_9RHOO</name>
<accession>A0A9D7QKK6</accession>
<feature type="compositionally biased region" description="Basic and acidic residues" evidence="1">
    <location>
        <begin position="289"/>
        <end position="314"/>
    </location>
</feature>
<feature type="compositionally biased region" description="Gly residues" evidence="1">
    <location>
        <begin position="315"/>
        <end position="384"/>
    </location>
</feature>
<dbReference type="InterPro" id="IPR021728">
    <property type="entry name" value="DUF3300"/>
</dbReference>
<dbReference type="Proteomes" id="UP000808146">
    <property type="component" value="Unassembled WGS sequence"/>
</dbReference>
<feature type="compositionally biased region" description="Gly residues" evidence="1">
    <location>
        <begin position="408"/>
        <end position="456"/>
    </location>
</feature>
<evidence type="ECO:0000256" key="1">
    <source>
        <dbReference type="SAM" id="MobiDB-lite"/>
    </source>
</evidence>
<protein>
    <submittedName>
        <fullName evidence="2">DUF3300 domain-containing protein</fullName>
    </submittedName>
</protein>
<organism evidence="2 3">
    <name type="scientific">Candidatus Dechloromonas phosphorivorans</name>
    <dbReference type="NCBI Taxonomy" id="2899244"/>
    <lineage>
        <taxon>Bacteria</taxon>
        <taxon>Pseudomonadati</taxon>
        <taxon>Pseudomonadota</taxon>
        <taxon>Betaproteobacteria</taxon>
        <taxon>Rhodocyclales</taxon>
        <taxon>Azonexaceae</taxon>
        <taxon>Dechloromonas</taxon>
    </lineage>
</organism>
<feature type="compositionally biased region" description="Polar residues" evidence="1">
    <location>
        <begin position="263"/>
        <end position="277"/>
    </location>
</feature>
<evidence type="ECO:0000313" key="3">
    <source>
        <dbReference type="Proteomes" id="UP000808146"/>
    </source>
</evidence>
<gene>
    <name evidence="2" type="ORF">IPN75_08975</name>
</gene>
<comment type="caution">
    <text evidence="2">The sequence shown here is derived from an EMBL/GenBank/DDBJ whole genome shotgun (WGS) entry which is preliminary data.</text>
</comment>
<feature type="compositionally biased region" description="Low complexity" evidence="1">
    <location>
        <begin position="393"/>
        <end position="407"/>
    </location>
</feature>
<proteinExistence type="predicted"/>
<feature type="region of interest" description="Disordered" evidence="1">
    <location>
        <begin position="263"/>
        <end position="456"/>
    </location>
</feature>
<sequence>MSEENLMKTIRSLVLWWLAASILLVSAVRAQGSAPPGADAAAPPPFTAQELDALLAPIALYPDSLLSQILMAATYPLEVVQAARWSKANPGLSGDEAVKKVGKESWDVSVMSLVAFPNVLEMMNKELEWTQKLGDAFLGQQKDVLAAVQRLRQLAKNNGNLESNQQQVVRSEAQSIIIEPAQPQTIYVPAYNPTVVYGAWPYPAYPPYYYPGVAAWYPGTALLTGLAWGVGFAAAGAMFGSCNWGRGDVNVNVNRATSINNSFNRNSVGSGGNWQHNAQHRGNAGYRDQASRERYGNKRAESARNEFRGREGGGRDGFGGDRGGAGGRDGIGGDRGGAGGRDGIGGDRGGAGGRDGIGGDRGGAGGRDGIGGGAGDRGGGGNRGGSAFDGINSGSRDASRGHSSAAGAGRGGGGSSFAGGGGGGGHSFGGGGGGGGGRSFSGGGGGGGGRGGGGRR</sequence>
<dbReference type="AlphaFoldDB" id="A0A9D7QKK6"/>
<dbReference type="Pfam" id="PF11737">
    <property type="entry name" value="DUF3300"/>
    <property type="match status" value="1"/>
</dbReference>
<evidence type="ECO:0000313" key="2">
    <source>
        <dbReference type="EMBL" id="MBK8890522.1"/>
    </source>
</evidence>